<dbReference type="KEGG" id="ffu:CLAFUR5_04378"/>
<reference evidence="1" key="1">
    <citation type="submission" date="2021-12" db="EMBL/GenBank/DDBJ databases">
        <authorList>
            <person name="Zaccaron A."/>
            <person name="Stergiopoulos I."/>
        </authorList>
    </citation>
    <scope>NUCLEOTIDE SEQUENCE</scope>
    <source>
        <strain evidence="1">Race5_Kim</strain>
    </source>
</reference>
<reference evidence="1" key="2">
    <citation type="journal article" date="2022" name="Microb. Genom.">
        <title>A chromosome-scale genome assembly of the tomato pathogen Cladosporium fulvum reveals a compartmentalized genome architecture and the presence of a dispensable chromosome.</title>
        <authorList>
            <person name="Zaccaron A.Z."/>
            <person name="Chen L.H."/>
            <person name="Samaras A."/>
            <person name="Stergiopoulos I."/>
        </authorList>
    </citation>
    <scope>NUCLEOTIDE SEQUENCE</scope>
    <source>
        <strain evidence="1">Race5_Kim</strain>
    </source>
</reference>
<protein>
    <submittedName>
        <fullName evidence="1">Uncharacterized protein</fullName>
    </submittedName>
</protein>
<sequence length="187" mass="22026">MGILPLSYMALSLDTDDKPITARILVFLRTCRLVYWEAAALFYHRDHLVLSSYDLLAQDPRFPKDDVDRPGQFWTWTSPVRSVSIKHLTVSFQFSEHYIPVCRRLRVMTELKTIRFVVQYVRGDDEDRIEDELLLRALRVLAKDLRPILQNFPALSEIRYSGPNDRQQTGPHKVSREDWSVRFAEQF</sequence>
<gene>
    <name evidence="1" type="ORF">CLAFUR5_04378</name>
</gene>
<dbReference type="GeneID" id="71984256"/>
<evidence type="ECO:0000313" key="2">
    <source>
        <dbReference type="Proteomes" id="UP000756132"/>
    </source>
</evidence>
<proteinExistence type="predicted"/>
<dbReference type="EMBL" id="CP090166">
    <property type="protein sequence ID" value="UJO15739.1"/>
    <property type="molecule type" value="Genomic_DNA"/>
</dbReference>
<dbReference type="AlphaFoldDB" id="A0A9Q8LE63"/>
<evidence type="ECO:0000313" key="1">
    <source>
        <dbReference type="EMBL" id="UJO15739.1"/>
    </source>
</evidence>
<name>A0A9Q8LE63_PASFU</name>
<dbReference type="Proteomes" id="UP000756132">
    <property type="component" value="Chromosome 4"/>
</dbReference>
<keyword evidence="2" id="KW-1185">Reference proteome</keyword>
<accession>A0A9Q8LE63</accession>
<organism evidence="1 2">
    <name type="scientific">Passalora fulva</name>
    <name type="common">Tomato leaf mold</name>
    <name type="synonym">Cladosporium fulvum</name>
    <dbReference type="NCBI Taxonomy" id="5499"/>
    <lineage>
        <taxon>Eukaryota</taxon>
        <taxon>Fungi</taxon>
        <taxon>Dikarya</taxon>
        <taxon>Ascomycota</taxon>
        <taxon>Pezizomycotina</taxon>
        <taxon>Dothideomycetes</taxon>
        <taxon>Dothideomycetidae</taxon>
        <taxon>Mycosphaerellales</taxon>
        <taxon>Mycosphaerellaceae</taxon>
        <taxon>Fulvia</taxon>
    </lineage>
</organism>
<dbReference type="RefSeq" id="XP_047760105.1">
    <property type="nucleotide sequence ID" value="XM_047903526.1"/>
</dbReference>